<keyword evidence="10" id="KW-1185">Reference proteome</keyword>
<reference evidence="9 10" key="1">
    <citation type="submission" date="2024-04" db="EMBL/GenBank/DDBJ databases">
        <title>Genome assembly C_amara_ONT_v2.</title>
        <authorList>
            <person name="Yant L."/>
            <person name="Moore C."/>
            <person name="Slenker M."/>
        </authorList>
    </citation>
    <scope>NUCLEOTIDE SEQUENCE [LARGE SCALE GENOMIC DNA]</scope>
    <source>
        <tissue evidence="9">Leaf</tissue>
    </source>
</reference>
<evidence type="ECO:0000313" key="9">
    <source>
        <dbReference type="EMBL" id="KAL1222618.1"/>
    </source>
</evidence>
<feature type="signal peptide" evidence="6">
    <location>
        <begin position="1"/>
        <end position="25"/>
    </location>
</feature>
<dbReference type="SMART" id="SM00848">
    <property type="entry name" value="Inhibitor_I29"/>
    <property type="match status" value="1"/>
</dbReference>
<dbReference type="InterPro" id="IPR038765">
    <property type="entry name" value="Papain-like_cys_pep_sf"/>
</dbReference>
<proteinExistence type="inferred from homology"/>
<feature type="domain" description="Peptidase C1A papain C-terminal" evidence="7">
    <location>
        <begin position="132"/>
        <end position="348"/>
    </location>
</feature>
<evidence type="ECO:0000256" key="4">
    <source>
        <dbReference type="ARBA" id="ARBA00022807"/>
    </source>
</evidence>
<evidence type="ECO:0000313" key="10">
    <source>
        <dbReference type="Proteomes" id="UP001558713"/>
    </source>
</evidence>
<accession>A0ABD1BZI3</accession>
<name>A0ABD1BZI3_CARAN</name>
<keyword evidence="3" id="KW-0378">Hydrolase</keyword>
<dbReference type="InterPro" id="IPR013128">
    <property type="entry name" value="Peptidase_C1A"/>
</dbReference>
<dbReference type="InterPro" id="IPR000668">
    <property type="entry name" value="Peptidase_C1A_C"/>
</dbReference>
<evidence type="ECO:0000259" key="7">
    <source>
        <dbReference type="SMART" id="SM00645"/>
    </source>
</evidence>
<evidence type="ECO:0000259" key="8">
    <source>
        <dbReference type="SMART" id="SM00848"/>
    </source>
</evidence>
<dbReference type="Proteomes" id="UP001558713">
    <property type="component" value="Unassembled WGS sequence"/>
</dbReference>
<protein>
    <submittedName>
        <fullName evidence="9">Cysteine protease RDL6</fullName>
    </submittedName>
</protein>
<evidence type="ECO:0000256" key="1">
    <source>
        <dbReference type="ARBA" id="ARBA00008455"/>
    </source>
</evidence>
<dbReference type="CDD" id="cd02248">
    <property type="entry name" value="Peptidase_C1A"/>
    <property type="match status" value="1"/>
</dbReference>
<dbReference type="PANTHER" id="PTHR12411">
    <property type="entry name" value="CYSTEINE PROTEASE FAMILY C1-RELATED"/>
    <property type="match status" value="1"/>
</dbReference>
<evidence type="ECO:0000256" key="6">
    <source>
        <dbReference type="SAM" id="SignalP"/>
    </source>
</evidence>
<dbReference type="EMBL" id="JBANAX010000094">
    <property type="protein sequence ID" value="KAL1222618.1"/>
    <property type="molecule type" value="Genomic_DNA"/>
</dbReference>
<comment type="similarity">
    <text evidence="1">Belongs to the peptidase C1 family.</text>
</comment>
<comment type="caution">
    <text evidence="9">The sequence shown here is derived from an EMBL/GenBank/DDBJ whole genome shotgun (WGS) entry which is preliminary data.</text>
</comment>
<dbReference type="InterPro" id="IPR039417">
    <property type="entry name" value="Peptidase_C1A_papain-like"/>
</dbReference>
<organism evidence="9 10">
    <name type="scientific">Cardamine amara subsp. amara</name>
    <dbReference type="NCBI Taxonomy" id="228776"/>
    <lineage>
        <taxon>Eukaryota</taxon>
        <taxon>Viridiplantae</taxon>
        <taxon>Streptophyta</taxon>
        <taxon>Embryophyta</taxon>
        <taxon>Tracheophyta</taxon>
        <taxon>Spermatophyta</taxon>
        <taxon>Magnoliopsida</taxon>
        <taxon>eudicotyledons</taxon>
        <taxon>Gunneridae</taxon>
        <taxon>Pentapetalae</taxon>
        <taxon>rosids</taxon>
        <taxon>malvids</taxon>
        <taxon>Brassicales</taxon>
        <taxon>Brassicaceae</taxon>
        <taxon>Cardamineae</taxon>
        <taxon>Cardamine</taxon>
    </lineage>
</organism>
<dbReference type="GO" id="GO:0006508">
    <property type="term" value="P:proteolysis"/>
    <property type="evidence" value="ECO:0007669"/>
    <property type="project" value="UniProtKB-KW"/>
</dbReference>
<dbReference type="PROSITE" id="PS00639">
    <property type="entry name" value="THIOL_PROTEASE_HIS"/>
    <property type="match status" value="1"/>
</dbReference>
<dbReference type="SMART" id="SM00645">
    <property type="entry name" value="Pept_C1"/>
    <property type="match status" value="1"/>
</dbReference>
<dbReference type="InterPro" id="IPR025660">
    <property type="entry name" value="Pept_his_AS"/>
</dbReference>
<evidence type="ECO:0000256" key="2">
    <source>
        <dbReference type="ARBA" id="ARBA00022670"/>
    </source>
</evidence>
<dbReference type="PRINTS" id="PR00705">
    <property type="entry name" value="PAPAIN"/>
</dbReference>
<keyword evidence="5" id="KW-1015">Disulfide bond</keyword>
<dbReference type="InterPro" id="IPR013201">
    <property type="entry name" value="Prot_inhib_I29"/>
</dbReference>
<dbReference type="FunFam" id="3.90.70.10:FF:000068">
    <property type="entry name" value="Cysteine protease 1"/>
    <property type="match status" value="1"/>
</dbReference>
<keyword evidence="4" id="KW-0788">Thiol protease</keyword>
<keyword evidence="2 9" id="KW-0645">Protease</keyword>
<dbReference type="GO" id="GO:0008234">
    <property type="term" value="F:cysteine-type peptidase activity"/>
    <property type="evidence" value="ECO:0007669"/>
    <property type="project" value="UniProtKB-KW"/>
</dbReference>
<feature type="domain" description="Cathepsin propeptide inhibitor" evidence="8">
    <location>
        <begin position="46"/>
        <end position="103"/>
    </location>
</feature>
<dbReference type="SUPFAM" id="SSF54001">
    <property type="entry name" value="Cysteine proteinases"/>
    <property type="match status" value="1"/>
</dbReference>
<evidence type="ECO:0000256" key="5">
    <source>
        <dbReference type="ARBA" id="ARBA00023157"/>
    </source>
</evidence>
<feature type="chain" id="PRO_5044833603" evidence="6">
    <location>
        <begin position="26"/>
        <end position="355"/>
    </location>
</feature>
<dbReference type="Pfam" id="PF00112">
    <property type="entry name" value="Peptidase_C1"/>
    <property type="match status" value="1"/>
</dbReference>
<evidence type="ECO:0000256" key="3">
    <source>
        <dbReference type="ARBA" id="ARBA00022801"/>
    </source>
</evidence>
<dbReference type="Pfam" id="PF08246">
    <property type="entry name" value="Inhibitor_I29"/>
    <property type="match status" value="1"/>
</dbReference>
<sequence length="355" mass="39325">MGIFRKACMTILFLLIIFVLSPSSAIDLPVVSGSGRRSNAHVGFIFHTWISKHGKTYNNTLGEKDRRFQIFKENLRFIDQHNAKNLSYRLGLNRFADLTVQEYGKLFTGRPNPKQRALRISRRYVPLDGEQLPESVDWRNEGAVSEIKNQGSCNSCWAFSSVAAVEGINKIVTGELISLSEQELVDCNTDNHGCFGDGLMDVAFKFIINNNGLGSESNYPYIGFEGFCNREKGNSNGIVTIDGYEDVPPNDEISLQKAVAHQPVSVGIDKHSQEFMLYESGIFDGPCGTDLDHAVVIVGYGSENGQKYWIVRNSWGTNWGDAGYAKMARNVGYSTGLCGIAMMPSYPIKNSKSNA</sequence>
<dbReference type="AlphaFoldDB" id="A0ABD1BZI3"/>
<dbReference type="Gene3D" id="3.90.70.10">
    <property type="entry name" value="Cysteine proteinases"/>
    <property type="match status" value="1"/>
</dbReference>
<gene>
    <name evidence="9" type="ORF">V5N11_018986</name>
</gene>
<keyword evidence="6" id="KW-0732">Signal</keyword>